<organism evidence="1 2">
    <name type="scientific">Cuscuta europaea</name>
    <name type="common">European dodder</name>
    <dbReference type="NCBI Taxonomy" id="41803"/>
    <lineage>
        <taxon>Eukaryota</taxon>
        <taxon>Viridiplantae</taxon>
        <taxon>Streptophyta</taxon>
        <taxon>Embryophyta</taxon>
        <taxon>Tracheophyta</taxon>
        <taxon>Spermatophyta</taxon>
        <taxon>Magnoliopsida</taxon>
        <taxon>eudicotyledons</taxon>
        <taxon>Gunneridae</taxon>
        <taxon>Pentapetalae</taxon>
        <taxon>asterids</taxon>
        <taxon>lamiids</taxon>
        <taxon>Solanales</taxon>
        <taxon>Convolvulaceae</taxon>
        <taxon>Cuscuteae</taxon>
        <taxon>Cuscuta</taxon>
        <taxon>Cuscuta subgen. Cuscuta</taxon>
    </lineage>
</organism>
<dbReference type="AlphaFoldDB" id="A0A9P1ENZ0"/>
<sequence length="141" mass="16336">MVVDDRVENRVPGVIVPGGAPPRAVDDEHVPVGESDHVTHHPPQRHALHRPLWFRVRDPHPPARAQRAHELPPLRSRKRAFWCTTTHQHLRCYISAFRLLQWQKHCRSCARVTPAGQNIQHFVSTQITFNLLLYISNSYQI</sequence>
<protein>
    <submittedName>
        <fullName evidence="1">Uncharacterized protein</fullName>
    </submittedName>
</protein>
<dbReference type="EMBL" id="CAMAPE010000098">
    <property type="protein sequence ID" value="CAH9120325.1"/>
    <property type="molecule type" value="Genomic_DNA"/>
</dbReference>
<dbReference type="Proteomes" id="UP001152484">
    <property type="component" value="Unassembled WGS sequence"/>
</dbReference>
<comment type="caution">
    <text evidence="1">The sequence shown here is derived from an EMBL/GenBank/DDBJ whole genome shotgun (WGS) entry which is preliminary data.</text>
</comment>
<accession>A0A9P1ENZ0</accession>
<gene>
    <name evidence="1" type="ORF">CEURO_LOCUS22671</name>
</gene>
<evidence type="ECO:0000313" key="1">
    <source>
        <dbReference type="EMBL" id="CAH9120325.1"/>
    </source>
</evidence>
<name>A0A9P1ENZ0_CUSEU</name>
<keyword evidence="2" id="KW-1185">Reference proteome</keyword>
<evidence type="ECO:0000313" key="2">
    <source>
        <dbReference type="Proteomes" id="UP001152484"/>
    </source>
</evidence>
<reference evidence="1" key="1">
    <citation type="submission" date="2022-07" db="EMBL/GenBank/DDBJ databases">
        <authorList>
            <person name="Macas J."/>
            <person name="Novak P."/>
            <person name="Neumann P."/>
        </authorList>
    </citation>
    <scope>NUCLEOTIDE SEQUENCE</scope>
</reference>
<proteinExistence type="predicted"/>